<reference evidence="1" key="1">
    <citation type="submission" date="2023-10" db="EMBL/GenBank/DDBJ databases">
        <authorList>
            <person name="Rodriguez Cubillos JULIANA M."/>
            <person name="De Vega J."/>
        </authorList>
    </citation>
    <scope>NUCLEOTIDE SEQUENCE</scope>
</reference>
<comment type="caution">
    <text evidence="1">The sequence shown here is derived from an EMBL/GenBank/DDBJ whole genome shotgun (WGS) entry which is preliminary data.</text>
</comment>
<dbReference type="EMBL" id="CASHSV030000034">
    <property type="protein sequence ID" value="CAJ2642909.1"/>
    <property type="molecule type" value="Genomic_DNA"/>
</dbReference>
<gene>
    <name evidence="1" type="ORF">MILVUS5_LOCUS12278</name>
</gene>
<dbReference type="Proteomes" id="UP001177021">
    <property type="component" value="Unassembled WGS sequence"/>
</dbReference>
<evidence type="ECO:0000313" key="2">
    <source>
        <dbReference type="Proteomes" id="UP001177021"/>
    </source>
</evidence>
<protein>
    <submittedName>
        <fullName evidence="1">Uncharacterized protein</fullName>
    </submittedName>
</protein>
<keyword evidence="2" id="KW-1185">Reference proteome</keyword>
<sequence length="520" mass="55485">MVTSAADSSAINPAATNTPNFPRKNLTSPWAQVVRGADSEPLNNQSPPPPPQQQQSSSSSSSSLDSANLVAAITAVAAIAVDNSNADKNNNNAGNPKKPAWKNASNGVVAEVVSPVMGAVSWPALSVKGSAKFTSDSSSAVTVAAEGSISIPQGPITSNSPHKQATGNANANANAKPTPPMNHGGTNRQKPTKRGGGNSSSNEPAPFPNSFSNPPYVNLQPSAAPPPYPVVQIPSNTAFADGVQSYRNNNGWSPRSPVAPVGGYGLPVDEHRNPSRRGNYGNRPHNNSGIRRNQDPGNIVNTRDAHAHQHRMHSGGFVRPTLHNSPSYLGSPSMRPFVNNFGFHEFYYYPTLQFEQFGGMPFLTHPPPPAMFIPIPPETLETPAEATSAETPLTSLILKQIEYYFSDVNLANDAFLKFNMDEHGWVPITLIANFPRVKKLTNNIELILDSLRSSKVVEVHGDKMRRRNELMRCLPSAHQHQLASSGSVSPSGIVADFDKITLDEATGHKISNATTNVGSA</sequence>
<name>A0ACB0JGU0_TRIPR</name>
<proteinExistence type="predicted"/>
<accession>A0ACB0JGU0</accession>
<evidence type="ECO:0000313" key="1">
    <source>
        <dbReference type="EMBL" id="CAJ2642909.1"/>
    </source>
</evidence>
<organism evidence="1 2">
    <name type="scientific">Trifolium pratense</name>
    <name type="common">Red clover</name>
    <dbReference type="NCBI Taxonomy" id="57577"/>
    <lineage>
        <taxon>Eukaryota</taxon>
        <taxon>Viridiplantae</taxon>
        <taxon>Streptophyta</taxon>
        <taxon>Embryophyta</taxon>
        <taxon>Tracheophyta</taxon>
        <taxon>Spermatophyta</taxon>
        <taxon>Magnoliopsida</taxon>
        <taxon>eudicotyledons</taxon>
        <taxon>Gunneridae</taxon>
        <taxon>Pentapetalae</taxon>
        <taxon>rosids</taxon>
        <taxon>fabids</taxon>
        <taxon>Fabales</taxon>
        <taxon>Fabaceae</taxon>
        <taxon>Papilionoideae</taxon>
        <taxon>50 kb inversion clade</taxon>
        <taxon>NPAAA clade</taxon>
        <taxon>Hologalegina</taxon>
        <taxon>IRL clade</taxon>
        <taxon>Trifolieae</taxon>
        <taxon>Trifolium</taxon>
    </lineage>
</organism>